<evidence type="ECO:0000313" key="5">
    <source>
        <dbReference type="Proteomes" id="UP000186804"/>
    </source>
</evidence>
<feature type="compositionally biased region" description="Polar residues" evidence="2">
    <location>
        <begin position="50"/>
        <end position="61"/>
    </location>
</feature>
<name>A0A1J4MP45_9CRYT</name>
<feature type="region of interest" description="Disordered" evidence="2">
    <location>
        <begin position="1"/>
        <end position="84"/>
    </location>
</feature>
<accession>A0A1J4MP45</accession>
<evidence type="ECO:0000256" key="1">
    <source>
        <dbReference type="PROSITE-ProRule" id="PRU00176"/>
    </source>
</evidence>
<dbReference type="EMBL" id="LRBS01000080">
    <property type="protein sequence ID" value="OII75815.1"/>
    <property type="molecule type" value="Genomic_DNA"/>
</dbReference>
<dbReference type="PANTHER" id="PTHR48034">
    <property type="entry name" value="TRANSFORMER-2 SEX-DETERMINING PROTEIN-RELATED"/>
    <property type="match status" value="1"/>
</dbReference>
<dbReference type="Pfam" id="PF00076">
    <property type="entry name" value="RRM_1"/>
    <property type="match status" value="1"/>
</dbReference>
<dbReference type="PROSITE" id="PS50102">
    <property type="entry name" value="RRM"/>
    <property type="match status" value="1"/>
</dbReference>
<feature type="compositionally biased region" description="Basic and acidic residues" evidence="2">
    <location>
        <begin position="17"/>
        <end position="49"/>
    </location>
</feature>
<dbReference type="InterPro" id="IPR050441">
    <property type="entry name" value="RBM"/>
</dbReference>
<feature type="compositionally biased region" description="Basic and acidic residues" evidence="2">
    <location>
        <begin position="204"/>
        <end position="225"/>
    </location>
</feature>
<dbReference type="SMART" id="SM00360">
    <property type="entry name" value="RRM"/>
    <property type="match status" value="1"/>
</dbReference>
<dbReference type="GeneID" id="92367083"/>
<gene>
    <name evidence="4" type="ORF">cand_028990</name>
</gene>
<dbReference type="InterPro" id="IPR012677">
    <property type="entry name" value="Nucleotide-bd_a/b_plait_sf"/>
</dbReference>
<feature type="compositionally biased region" description="Low complexity" evidence="2">
    <location>
        <begin position="233"/>
        <end position="244"/>
    </location>
</feature>
<dbReference type="GO" id="GO:0003723">
    <property type="term" value="F:RNA binding"/>
    <property type="evidence" value="ECO:0007669"/>
    <property type="project" value="UniProtKB-UniRule"/>
</dbReference>
<keyword evidence="5" id="KW-1185">Reference proteome</keyword>
<comment type="caution">
    <text evidence="4">The sequence shown here is derived from an EMBL/GenBank/DDBJ whole genome shotgun (WGS) entry which is preliminary data.</text>
</comment>
<dbReference type="RefSeq" id="XP_067067661.1">
    <property type="nucleotide sequence ID" value="XM_067213126.1"/>
</dbReference>
<proteinExistence type="predicted"/>
<dbReference type="AlphaFoldDB" id="A0A1J4MP45"/>
<keyword evidence="1" id="KW-0694">RNA-binding</keyword>
<dbReference type="VEuPathDB" id="CryptoDB:cand_028990"/>
<reference evidence="4 5" key="1">
    <citation type="submission" date="2016-10" db="EMBL/GenBank/DDBJ databases">
        <title>Reductive evolution of mitochondrial metabolism and differential evolution of invasion-related proteins in Cryptosporidium.</title>
        <authorList>
            <person name="Liu S."/>
            <person name="Roellig D.M."/>
            <person name="Guo Y."/>
            <person name="Li N."/>
            <person name="Frace M.A."/>
            <person name="Tang K."/>
            <person name="Zhang L."/>
            <person name="Feng Y."/>
            <person name="Xiao L."/>
        </authorList>
    </citation>
    <scope>NUCLEOTIDE SEQUENCE [LARGE SCALE GENOMIC DNA]</scope>
    <source>
        <strain evidence="4">30847</strain>
    </source>
</reference>
<dbReference type="SUPFAM" id="SSF54928">
    <property type="entry name" value="RNA-binding domain, RBD"/>
    <property type="match status" value="1"/>
</dbReference>
<evidence type="ECO:0000313" key="4">
    <source>
        <dbReference type="EMBL" id="OII75815.1"/>
    </source>
</evidence>
<evidence type="ECO:0000259" key="3">
    <source>
        <dbReference type="PROSITE" id="PS50102"/>
    </source>
</evidence>
<evidence type="ECO:0000256" key="2">
    <source>
        <dbReference type="SAM" id="MobiDB-lite"/>
    </source>
</evidence>
<sequence>MVSLGDINHENSTTESSNRKIYDYDNEGGRHDIESRERFSSRSPSREKTSPQNEQTDSVLQNEEVGEQRRRSRSPDNNTGEPIEGCSLLVRNLRFETSPSRVRRHFERYGTVRDVYLPLDYYTRRPRGFGFVEYMDPRDAEDAVNNLDGSVLDGSTIRVVVAHDRRKSPETMRKIQKDAARFSRSSGYSSRFDRPGGHPPAIDYRNRYRSEPYRHSSYREDDRYSRSKRRYPSKSASRSPYRGRSGSRDRSCSNNRDTYQGKRYRH</sequence>
<feature type="compositionally biased region" description="Basic and acidic residues" evidence="2">
    <location>
        <begin position="164"/>
        <end position="181"/>
    </location>
</feature>
<organism evidence="4 5">
    <name type="scientific">Cryptosporidium andersoni</name>
    <dbReference type="NCBI Taxonomy" id="117008"/>
    <lineage>
        <taxon>Eukaryota</taxon>
        <taxon>Sar</taxon>
        <taxon>Alveolata</taxon>
        <taxon>Apicomplexa</taxon>
        <taxon>Conoidasida</taxon>
        <taxon>Coccidia</taxon>
        <taxon>Eucoccidiorida</taxon>
        <taxon>Eimeriorina</taxon>
        <taxon>Cryptosporidiidae</taxon>
        <taxon>Cryptosporidium</taxon>
    </lineage>
</organism>
<feature type="domain" description="RRM" evidence="3">
    <location>
        <begin position="86"/>
        <end position="164"/>
    </location>
</feature>
<dbReference type="InterPro" id="IPR035979">
    <property type="entry name" value="RBD_domain_sf"/>
</dbReference>
<dbReference type="Proteomes" id="UP000186804">
    <property type="component" value="Unassembled WGS sequence"/>
</dbReference>
<dbReference type="Gene3D" id="3.30.70.330">
    <property type="match status" value="1"/>
</dbReference>
<dbReference type="InterPro" id="IPR000504">
    <property type="entry name" value="RRM_dom"/>
</dbReference>
<protein>
    <submittedName>
        <fullName evidence="4">RNA recognition family protein</fullName>
    </submittedName>
</protein>
<dbReference type="OrthoDB" id="439808at2759"/>
<feature type="region of interest" description="Disordered" evidence="2">
    <location>
        <begin position="164"/>
        <end position="266"/>
    </location>
</feature>